<dbReference type="InterPro" id="IPR037069">
    <property type="entry name" value="AcylCoA_DH/ox_N_sf"/>
</dbReference>
<dbReference type="EMBL" id="MRZV01001433">
    <property type="protein sequence ID" value="PIK37898.1"/>
    <property type="molecule type" value="Genomic_DNA"/>
</dbReference>
<proteinExistence type="predicted"/>
<evidence type="ECO:0000313" key="2">
    <source>
        <dbReference type="EMBL" id="PIK37898.1"/>
    </source>
</evidence>
<dbReference type="Gene3D" id="3.90.1200.10">
    <property type="match status" value="1"/>
</dbReference>
<reference evidence="2 3" key="1">
    <citation type="journal article" date="2017" name="PLoS Biol.">
        <title>The sea cucumber genome provides insights into morphological evolution and visceral regeneration.</title>
        <authorList>
            <person name="Zhang X."/>
            <person name="Sun L."/>
            <person name="Yuan J."/>
            <person name="Sun Y."/>
            <person name="Gao Y."/>
            <person name="Zhang L."/>
            <person name="Li S."/>
            <person name="Dai H."/>
            <person name="Hamel J.F."/>
            <person name="Liu C."/>
            <person name="Yu Y."/>
            <person name="Liu S."/>
            <person name="Lin W."/>
            <person name="Guo K."/>
            <person name="Jin S."/>
            <person name="Xu P."/>
            <person name="Storey K.B."/>
            <person name="Huan P."/>
            <person name="Zhang T."/>
            <person name="Zhou Y."/>
            <person name="Zhang J."/>
            <person name="Lin C."/>
            <person name="Li X."/>
            <person name="Xing L."/>
            <person name="Huo D."/>
            <person name="Sun M."/>
            <person name="Wang L."/>
            <person name="Mercier A."/>
            <person name="Li F."/>
            <person name="Yang H."/>
            <person name="Xiang J."/>
        </authorList>
    </citation>
    <scope>NUCLEOTIDE SEQUENCE [LARGE SCALE GENOMIC DNA]</scope>
    <source>
        <strain evidence="2">Shaxun</strain>
        <tissue evidence="2">Muscle</tissue>
    </source>
</reference>
<dbReference type="InterPro" id="IPR002575">
    <property type="entry name" value="Aminoglycoside_PTrfase"/>
</dbReference>
<dbReference type="Pfam" id="PF01636">
    <property type="entry name" value="APH"/>
    <property type="match status" value="1"/>
</dbReference>
<dbReference type="InterPro" id="IPR041726">
    <property type="entry name" value="ACAD10_11_N"/>
</dbReference>
<comment type="caution">
    <text evidence="2">The sequence shown here is derived from an EMBL/GenBank/DDBJ whole genome shotgun (WGS) entry which is preliminary data.</text>
</comment>
<dbReference type="OrthoDB" id="434771at2759"/>
<evidence type="ECO:0000259" key="1">
    <source>
        <dbReference type="Pfam" id="PF01636"/>
    </source>
</evidence>
<feature type="domain" description="Aminoglycoside phosphotransferase" evidence="1">
    <location>
        <begin position="37"/>
        <end position="267"/>
    </location>
</feature>
<dbReference type="Gene3D" id="3.30.200.20">
    <property type="entry name" value="Phosphorylase Kinase, domain 1"/>
    <property type="match status" value="1"/>
</dbReference>
<dbReference type="STRING" id="307972.A0A2G8JQB4"/>
<dbReference type="SUPFAM" id="SSF56645">
    <property type="entry name" value="Acyl-CoA dehydrogenase NM domain-like"/>
    <property type="match status" value="1"/>
</dbReference>
<protein>
    <submittedName>
        <fullName evidence="2">Putative acyl-CoA dehydrogenase family member 11 isoform X2</fullName>
    </submittedName>
</protein>
<keyword evidence="3" id="KW-1185">Reference proteome</keyword>
<organism evidence="2 3">
    <name type="scientific">Stichopus japonicus</name>
    <name type="common">Sea cucumber</name>
    <dbReference type="NCBI Taxonomy" id="307972"/>
    <lineage>
        <taxon>Eukaryota</taxon>
        <taxon>Metazoa</taxon>
        <taxon>Echinodermata</taxon>
        <taxon>Eleutherozoa</taxon>
        <taxon>Echinozoa</taxon>
        <taxon>Holothuroidea</taxon>
        <taxon>Aspidochirotacea</taxon>
        <taxon>Aspidochirotida</taxon>
        <taxon>Stichopodidae</taxon>
        <taxon>Apostichopus</taxon>
    </lineage>
</organism>
<dbReference type="GO" id="GO:0050660">
    <property type="term" value="F:flavin adenine dinucleotide binding"/>
    <property type="evidence" value="ECO:0007669"/>
    <property type="project" value="InterPro"/>
</dbReference>
<dbReference type="InterPro" id="IPR052898">
    <property type="entry name" value="ACAD10-like"/>
</dbReference>
<dbReference type="AlphaFoldDB" id="A0A2G8JQB4"/>
<dbReference type="CDD" id="cd05154">
    <property type="entry name" value="ACAD10_11_N-like"/>
    <property type="match status" value="1"/>
</dbReference>
<dbReference type="SUPFAM" id="SSF56112">
    <property type="entry name" value="Protein kinase-like (PK-like)"/>
    <property type="match status" value="1"/>
</dbReference>
<evidence type="ECO:0000313" key="3">
    <source>
        <dbReference type="Proteomes" id="UP000230750"/>
    </source>
</evidence>
<sequence>MDTTAVRSKHKFNEVSLDRYLTEQVADYPRSTSPLVVRQYTSGQSNPTFYLKKDGKEYVMRKKPPGKLLKGAHQVDREFRIQSSLSKAVYPVPKMVTLCQDPAVVGQDFYIMEHVKGRIFRDITLQEMPPNERKHYYYAMIAALAKLHSVNFRRIGLGNYGKIGGYRQRQIATWTKQYRASNKQGSLDDIPEMEELITWLNANNPKDAEKTTIVHGDFRLDNMIFHPTKSKVLAVLDWELSTLGDPLTDLAYSLISYHWPTDVPSPFGNSGDQDFDTLEGIPKEEVLLKLYSQYAGVPYPIPNWDFYIALSFFKLAAISQGVLARFIIGNASAENADLYGQVTKGLAMAGVAVIQRTSKASISTSLTAASEIIPVLSTQPLSEKARDTLQKVKDFLKEEVFPNERVYLNQLQESSDPWYEPPIMEEMKAKAKSQGLWNLFLPSESGFGQLEYAFMAEEMGRSPIAPQVFNCSAPGRYNL</sequence>
<dbReference type="Proteomes" id="UP000230750">
    <property type="component" value="Unassembled WGS sequence"/>
</dbReference>
<dbReference type="PANTHER" id="PTHR47829">
    <property type="entry name" value="HYDROLASE, PUTATIVE (AFU_ORTHOLOGUE AFUA_1G12880)-RELATED"/>
    <property type="match status" value="1"/>
</dbReference>
<dbReference type="InterPro" id="IPR009100">
    <property type="entry name" value="AcylCoA_DH/oxidase_NM_dom_sf"/>
</dbReference>
<gene>
    <name evidence="2" type="ORF">BSL78_25275</name>
</gene>
<dbReference type="PANTHER" id="PTHR47829:SF3">
    <property type="entry name" value="AMINOGLYCOSIDE PHOSPHOTRANSFERASE DOMAIN-CONTAINING PROTEIN"/>
    <property type="match status" value="1"/>
</dbReference>
<dbReference type="GO" id="GO:0016627">
    <property type="term" value="F:oxidoreductase activity, acting on the CH-CH group of donors"/>
    <property type="evidence" value="ECO:0007669"/>
    <property type="project" value="InterPro"/>
</dbReference>
<dbReference type="InterPro" id="IPR011009">
    <property type="entry name" value="Kinase-like_dom_sf"/>
</dbReference>
<name>A0A2G8JQB4_STIJA</name>
<dbReference type="Gene3D" id="1.10.540.10">
    <property type="entry name" value="Acyl-CoA dehydrogenase/oxidase, N-terminal domain"/>
    <property type="match status" value="1"/>
</dbReference>
<accession>A0A2G8JQB4</accession>